<dbReference type="Proteomes" id="UP001497482">
    <property type="component" value="Chromosome 10"/>
</dbReference>
<protein>
    <submittedName>
        <fullName evidence="1">Uncharacterized protein</fullName>
    </submittedName>
</protein>
<evidence type="ECO:0000313" key="2">
    <source>
        <dbReference type="Proteomes" id="UP001497482"/>
    </source>
</evidence>
<organism evidence="1 2">
    <name type="scientific">Knipowitschia caucasica</name>
    <name type="common">Caucasian dwarf goby</name>
    <name type="synonym">Pomatoschistus caucasicus</name>
    <dbReference type="NCBI Taxonomy" id="637954"/>
    <lineage>
        <taxon>Eukaryota</taxon>
        <taxon>Metazoa</taxon>
        <taxon>Chordata</taxon>
        <taxon>Craniata</taxon>
        <taxon>Vertebrata</taxon>
        <taxon>Euteleostomi</taxon>
        <taxon>Actinopterygii</taxon>
        <taxon>Neopterygii</taxon>
        <taxon>Teleostei</taxon>
        <taxon>Neoteleostei</taxon>
        <taxon>Acanthomorphata</taxon>
        <taxon>Gobiaria</taxon>
        <taxon>Gobiiformes</taxon>
        <taxon>Gobioidei</taxon>
        <taxon>Gobiidae</taxon>
        <taxon>Gobiinae</taxon>
        <taxon>Knipowitschia</taxon>
    </lineage>
</organism>
<keyword evidence="2" id="KW-1185">Reference proteome</keyword>
<name>A0AAV2IZ21_KNICA</name>
<proteinExistence type="predicted"/>
<reference evidence="1 2" key="1">
    <citation type="submission" date="2024-04" db="EMBL/GenBank/DDBJ databases">
        <authorList>
            <person name="Waldvogel A.-M."/>
            <person name="Schoenle A."/>
        </authorList>
    </citation>
    <scope>NUCLEOTIDE SEQUENCE [LARGE SCALE GENOMIC DNA]</scope>
</reference>
<gene>
    <name evidence="1" type="ORF">KC01_LOCUS2852</name>
</gene>
<dbReference type="AlphaFoldDB" id="A0AAV2IZ21"/>
<evidence type="ECO:0000313" key="1">
    <source>
        <dbReference type="EMBL" id="CAL1570586.1"/>
    </source>
</evidence>
<accession>A0AAV2IZ21</accession>
<dbReference type="EMBL" id="OZ035832">
    <property type="protein sequence ID" value="CAL1570586.1"/>
    <property type="molecule type" value="Genomic_DNA"/>
</dbReference>
<sequence length="122" mass="13455">MTASLQVQHLPTICSITNCTIPSHTEPSRQPLSLSRSLECFGQPADAIAAIRPGFLIALLCHITECLRVYGQHEIACTSVISFGLARLSLHLDALDVGIFVQCVPVSRQVWSHIPYSLDWRD</sequence>